<evidence type="ECO:0008006" key="5">
    <source>
        <dbReference type="Google" id="ProtNLM"/>
    </source>
</evidence>
<feature type="region of interest" description="Disordered" evidence="1">
    <location>
        <begin position="35"/>
        <end position="59"/>
    </location>
</feature>
<keyword evidence="4" id="KW-1185">Reference proteome</keyword>
<name>A0ABV8GWU6_9BACI</name>
<accession>A0ABV8GWU6</accession>
<dbReference type="Proteomes" id="UP001595772">
    <property type="component" value="Unassembled WGS sequence"/>
</dbReference>
<keyword evidence="2" id="KW-1133">Transmembrane helix</keyword>
<reference evidence="4" key="1">
    <citation type="journal article" date="2019" name="Int. J. Syst. Evol. Microbiol.">
        <title>The Global Catalogue of Microorganisms (GCM) 10K type strain sequencing project: providing services to taxonomists for standard genome sequencing and annotation.</title>
        <authorList>
            <consortium name="The Broad Institute Genomics Platform"/>
            <consortium name="The Broad Institute Genome Sequencing Center for Infectious Disease"/>
            <person name="Wu L."/>
            <person name="Ma J."/>
        </authorList>
    </citation>
    <scope>NUCLEOTIDE SEQUENCE [LARGE SCALE GENOMIC DNA]</scope>
    <source>
        <strain evidence="4">IBRC-M 10703</strain>
    </source>
</reference>
<organism evidence="3 4">
    <name type="scientific">Oceanobacillus longus</name>
    <dbReference type="NCBI Taxonomy" id="930120"/>
    <lineage>
        <taxon>Bacteria</taxon>
        <taxon>Bacillati</taxon>
        <taxon>Bacillota</taxon>
        <taxon>Bacilli</taxon>
        <taxon>Bacillales</taxon>
        <taxon>Bacillaceae</taxon>
        <taxon>Oceanobacillus</taxon>
    </lineage>
</organism>
<gene>
    <name evidence="3" type="ORF">ACFOUV_05515</name>
</gene>
<keyword evidence="2" id="KW-0472">Membrane</keyword>
<feature type="transmembrane region" description="Helical" evidence="2">
    <location>
        <begin position="12"/>
        <end position="29"/>
    </location>
</feature>
<sequence>MWNMIMERLPTMLGFVCTFLAFFVPYVTYKINQKLHKDGDPPWKKEDMNETKKQPSSDG</sequence>
<evidence type="ECO:0000313" key="3">
    <source>
        <dbReference type="EMBL" id="MFC4023278.1"/>
    </source>
</evidence>
<proteinExistence type="predicted"/>
<evidence type="ECO:0000256" key="1">
    <source>
        <dbReference type="SAM" id="MobiDB-lite"/>
    </source>
</evidence>
<keyword evidence="2" id="KW-0812">Transmembrane</keyword>
<dbReference type="RefSeq" id="WP_379495787.1">
    <property type="nucleotide sequence ID" value="NZ_JBHSAO010000002.1"/>
</dbReference>
<dbReference type="EMBL" id="JBHSAO010000002">
    <property type="protein sequence ID" value="MFC4023278.1"/>
    <property type="molecule type" value="Genomic_DNA"/>
</dbReference>
<comment type="caution">
    <text evidence="3">The sequence shown here is derived from an EMBL/GenBank/DDBJ whole genome shotgun (WGS) entry which is preliminary data.</text>
</comment>
<evidence type="ECO:0000313" key="4">
    <source>
        <dbReference type="Proteomes" id="UP001595772"/>
    </source>
</evidence>
<evidence type="ECO:0000256" key="2">
    <source>
        <dbReference type="SAM" id="Phobius"/>
    </source>
</evidence>
<protein>
    <recommendedName>
        <fullName evidence="5">DUF3951 domain-containing protein</fullName>
    </recommendedName>
</protein>